<feature type="chain" id="PRO_5012822533" description="Carbohydrate-binding/sugar hydrolysis domain-containing protein" evidence="1">
    <location>
        <begin position="31"/>
        <end position="1251"/>
    </location>
</feature>
<feature type="domain" description="Carbohydrate-binding/sugar hydrolysis" evidence="2">
    <location>
        <begin position="664"/>
        <end position="831"/>
    </location>
</feature>
<feature type="domain" description="Carbohydrate-binding/sugar hydrolysis" evidence="2">
    <location>
        <begin position="134"/>
        <end position="275"/>
    </location>
</feature>
<dbReference type="Gene3D" id="2.160.20.10">
    <property type="entry name" value="Single-stranded right-handed beta-helix, Pectin lyase-like"/>
    <property type="match status" value="3"/>
</dbReference>
<keyword evidence="1" id="KW-0732">Signal</keyword>
<reference evidence="4" key="1">
    <citation type="submission" date="2016-04" db="EMBL/GenBank/DDBJ databases">
        <authorList>
            <person name="Chen L."/>
            <person name="Zhuang W."/>
            <person name="Wang G."/>
        </authorList>
    </citation>
    <scope>NUCLEOTIDE SEQUENCE [LARGE SCALE GENOMIC DNA]</scope>
    <source>
        <strain evidence="4">208</strain>
    </source>
</reference>
<dbReference type="InterPro" id="IPR012334">
    <property type="entry name" value="Pectin_lyas_fold"/>
</dbReference>
<dbReference type="SUPFAM" id="SSF51126">
    <property type="entry name" value="Pectin lyase-like"/>
    <property type="match status" value="2"/>
</dbReference>
<dbReference type="InterPro" id="IPR011050">
    <property type="entry name" value="Pectin_lyase_fold/virulence"/>
</dbReference>
<sequence>MLKYLRSICSSFLFRLVLLAAFLTPGWLQAQVSGNYTIDNRQPTANRNFNSFNEAIIFMANGVAGNVTFDVAPGSGPYNEQIFMNYRIRATATKQVVFNCNGVTLTFFSTNGLARAGIKMDSVDYVTIDNLKIVPTGSGAGEYGVGIHLLHDADHNTIRNCTIINQSNMAEPQNNEGIVINGSDDFSSSNGNANCDSNLIIKNTISGGNCGITLSSVPVYPHPYVMMKGNQVIDNTISDAYNAGIYILYNDNTLVQGNDITGGPHAERGNGIICFEDNTNMRIIGNKIHHFTADPSVTGDQFIGINFGGAYNSAATPNLVANNLIYDFQSAHGHYGIVAQYGGSHLNIYHNTISFEDHTIAGSGQTRGIFIDQYTDVNILNNIISISRTTSGRNYGIYLAQSIPMFNSERNLFYLPSGSTLGNAVGYSGGTQLTLANWQTKTGKDLLSVTSDPQFINLVPNDKAIDNMGQYAGVNNDITGAVRNNTNPDLGAYEFFTPTCLGPVAGGATTMLPNTTICEGSPMSMNLNGNSFGTNQLYQWQTSSTINGTYTNVGSALAHPASTLPAVSTLYYRAAVTCGTLVEYSTPILITVTPSLPGATYTINSAQATGGTNFQTFTDALYAIRCGIRGPVVFNVVDNGTPYREQLIIPKINGTSATNTVTFKGNGATIALATGTSAERAVIKLNGAQYFVFDGLNVKPEASASGQYGVGFYFLNNAHHNTIKNCTITMSITNNFSDLVGICMSPVANSYTSSNGPSYNDSNTIANNTIIGGHYGITCVSSPTAPHRGNVFTNNTIKDFRGYGIWISNSSNALVEGNDISRPTRTTQFNNPSYGIYSDGLHFRLQISKNKIHNLFSGARTNTSTAHGIFNSSNDARASGETITVSNNLIYNMDGHGQQNGITNSGANNVRYYHNTVSLEDSTGTATQLCRAFYSGSAATGLVLKNNSLVIKRGGTGTKHVILINDAATTIEANNNNLVNAAKAGANNFIGRINGSDYNSIDLWKQNSAGDANSVSVYPDYRNPASADFTPTALAMDNMGTAVGIATDITGAARHAAKPDIGAYEFLVCLPLGAGPNAKVDKESVDVVSFSWDPVVNATGYLVSTDNTNWVTPSSGATGLSHTITSGLTPNTEIPFYVQALGTQDGCAPANSQRVTAKIPGIKYYVPNTFTPNNNGKSDHFTVRSNAISAMRIMIFNQWGEKIFETSNQVAGWDGTYKGKQQPVGVYVYVLTMTMLDGTTVNKKGTVNLIR</sequence>
<dbReference type="RefSeq" id="WP_081158757.1">
    <property type="nucleotide sequence ID" value="NZ_LWBP01000001.1"/>
</dbReference>
<dbReference type="NCBIfam" id="TIGR04131">
    <property type="entry name" value="Bac_Flav_CTERM"/>
    <property type="match status" value="1"/>
</dbReference>
<dbReference type="Gene3D" id="2.60.40.10">
    <property type="entry name" value="Immunoglobulins"/>
    <property type="match status" value="1"/>
</dbReference>
<gene>
    <name evidence="3" type="ORF">A4R26_01050</name>
</gene>
<dbReference type="Proteomes" id="UP000192276">
    <property type="component" value="Unassembled WGS sequence"/>
</dbReference>
<name>A0A1V9GDC0_9BACT</name>
<dbReference type="InterPro" id="IPR006626">
    <property type="entry name" value="PbH1"/>
</dbReference>
<evidence type="ECO:0000259" key="2">
    <source>
        <dbReference type="SMART" id="SM00722"/>
    </source>
</evidence>
<dbReference type="STRING" id="550983.A4R26_01050"/>
<evidence type="ECO:0000313" key="4">
    <source>
        <dbReference type="Proteomes" id="UP000192276"/>
    </source>
</evidence>
<dbReference type="EMBL" id="LWBP01000001">
    <property type="protein sequence ID" value="OQP68426.1"/>
    <property type="molecule type" value="Genomic_DNA"/>
</dbReference>
<dbReference type="InterPro" id="IPR026341">
    <property type="entry name" value="T9SS_type_B"/>
</dbReference>
<accession>A0A1V9GDC0</accession>
<evidence type="ECO:0000256" key="1">
    <source>
        <dbReference type="SAM" id="SignalP"/>
    </source>
</evidence>
<dbReference type="Pfam" id="PF13585">
    <property type="entry name" value="CHU_C"/>
    <property type="match status" value="1"/>
</dbReference>
<proteinExistence type="predicted"/>
<dbReference type="SMART" id="SM00722">
    <property type="entry name" value="CASH"/>
    <property type="match status" value="2"/>
</dbReference>
<dbReference type="InterPro" id="IPR036116">
    <property type="entry name" value="FN3_sf"/>
</dbReference>
<evidence type="ECO:0000313" key="3">
    <source>
        <dbReference type="EMBL" id="OQP68426.1"/>
    </source>
</evidence>
<dbReference type="SMART" id="SM00710">
    <property type="entry name" value="PbH1"/>
    <property type="match status" value="14"/>
</dbReference>
<keyword evidence="4" id="KW-1185">Reference proteome</keyword>
<comment type="caution">
    <text evidence="3">The sequence shown here is derived from an EMBL/GenBank/DDBJ whole genome shotgun (WGS) entry which is preliminary data.</text>
</comment>
<dbReference type="AlphaFoldDB" id="A0A1V9GDC0"/>
<dbReference type="OrthoDB" id="1465457at2"/>
<organism evidence="3 4">
    <name type="scientific">Niastella populi</name>
    <dbReference type="NCBI Taxonomy" id="550983"/>
    <lineage>
        <taxon>Bacteria</taxon>
        <taxon>Pseudomonadati</taxon>
        <taxon>Bacteroidota</taxon>
        <taxon>Chitinophagia</taxon>
        <taxon>Chitinophagales</taxon>
        <taxon>Chitinophagaceae</taxon>
        <taxon>Niastella</taxon>
    </lineage>
</organism>
<protein>
    <recommendedName>
        <fullName evidence="2">Carbohydrate-binding/sugar hydrolysis domain-containing protein</fullName>
    </recommendedName>
</protein>
<dbReference type="SUPFAM" id="SSF49265">
    <property type="entry name" value="Fibronectin type III"/>
    <property type="match status" value="1"/>
</dbReference>
<feature type="signal peptide" evidence="1">
    <location>
        <begin position="1"/>
        <end position="30"/>
    </location>
</feature>
<dbReference type="InterPro" id="IPR006633">
    <property type="entry name" value="Carb-bd_sugar_hydrolysis-dom"/>
</dbReference>
<dbReference type="InterPro" id="IPR013783">
    <property type="entry name" value="Ig-like_fold"/>
</dbReference>